<dbReference type="Proteomes" id="UP000031972">
    <property type="component" value="Unassembled WGS sequence"/>
</dbReference>
<evidence type="ECO:0000256" key="7">
    <source>
        <dbReference type="ARBA" id="ARBA00069718"/>
    </source>
</evidence>
<evidence type="ECO:0000256" key="5">
    <source>
        <dbReference type="ARBA" id="ARBA00023211"/>
    </source>
</evidence>
<evidence type="ECO:0000256" key="2">
    <source>
        <dbReference type="ARBA" id="ARBA00006773"/>
    </source>
</evidence>
<dbReference type="SUPFAM" id="SSF51338">
    <property type="entry name" value="Composite domain of metallo-dependent hydrolases"/>
    <property type="match status" value="1"/>
</dbReference>
<gene>
    <name evidence="8" type="primary">ade</name>
    <name evidence="11" type="ORF">KR50_24090</name>
</gene>
<dbReference type="Pfam" id="PF01979">
    <property type="entry name" value="Amidohydro_1"/>
    <property type="match status" value="1"/>
</dbReference>
<dbReference type="EMBL" id="JXRR01000015">
    <property type="protein sequence ID" value="KIL47087.1"/>
    <property type="molecule type" value="Genomic_DNA"/>
</dbReference>
<evidence type="ECO:0000313" key="11">
    <source>
        <dbReference type="EMBL" id="KIL47087.1"/>
    </source>
</evidence>
<dbReference type="Gene3D" id="2.30.40.10">
    <property type="entry name" value="Urease, subunit C, domain 1"/>
    <property type="match status" value="1"/>
</dbReference>
<dbReference type="GO" id="GO:0000034">
    <property type="term" value="F:adenine deaminase activity"/>
    <property type="evidence" value="ECO:0007669"/>
    <property type="project" value="UniProtKB-UniRule"/>
</dbReference>
<dbReference type="FunFam" id="3.20.20.140:FF:000016">
    <property type="entry name" value="Adenine deaminase"/>
    <property type="match status" value="1"/>
</dbReference>
<dbReference type="InterPro" id="IPR006679">
    <property type="entry name" value="Adenine_deam"/>
</dbReference>
<reference evidence="11 12" key="1">
    <citation type="submission" date="2015-01" db="EMBL/GenBank/DDBJ databases">
        <title>Jeotgalibacillus campisalis genome sequencing.</title>
        <authorList>
            <person name="Goh K.M."/>
            <person name="Chan K.-G."/>
            <person name="Yaakop A.S."/>
            <person name="Ee R."/>
            <person name="Gan H.M."/>
            <person name="Chan C.S."/>
        </authorList>
    </citation>
    <scope>NUCLEOTIDE SEQUENCE [LARGE SCALE GENOMIC DNA]</scope>
    <source>
        <strain evidence="11 12">SF-57</strain>
    </source>
</reference>
<dbReference type="InterPro" id="IPR011059">
    <property type="entry name" value="Metal-dep_hydrolase_composite"/>
</dbReference>
<dbReference type="PANTHER" id="PTHR11113">
    <property type="entry name" value="N-ACETYLGLUCOSAMINE-6-PHOSPHATE DEACETYLASE"/>
    <property type="match status" value="1"/>
</dbReference>
<dbReference type="InterPro" id="IPR032466">
    <property type="entry name" value="Metal_Hydrolase"/>
</dbReference>
<comment type="similarity">
    <text evidence="2 8">Belongs to the metallo-dependent hydrolases superfamily. Adenine deaminase family.</text>
</comment>
<dbReference type="PATRIC" id="fig|220754.4.peg.2425"/>
<dbReference type="PANTHER" id="PTHR11113:SF2">
    <property type="entry name" value="ADENINE DEAMINASE"/>
    <property type="match status" value="1"/>
</dbReference>
<keyword evidence="5 8" id="KW-0464">Manganese</keyword>
<feature type="domain" description="Amidohydrolase-related" evidence="9">
    <location>
        <begin position="73"/>
        <end position="356"/>
    </location>
</feature>
<dbReference type="AlphaFoldDB" id="A0A0C2VDU2"/>
<dbReference type="NCBIfam" id="TIGR01178">
    <property type="entry name" value="ade"/>
    <property type="match status" value="1"/>
</dbReference>
<evidence type="ECO:0000256" key="1">
    <source>
        <dbReference type="ARBA" id="ARBA00001936"/>
    </source>
</evidence>
<accession>A0A0C2VDU2</accession>
<proteinExistence type="inferred from homology"/>
<dbReference type="CDD" id="cd01295">
    <property type="entry name" value="AdeC"/>
    <property type="match status" value="1"/>
</dbReference>
<evidence type="ECO:0000259" key="10">
    <source>
        <dbReference type="Pfam" id="PF13382"/>
    </source>
</evidence>
<evidence type="ECO:0000256" key="8">
    <source>
        <dbReference type="HAMAP-Rule" id="MF_01518"/>
    </source>
</evidence>
<evidence type="ECO:0000256" key="6">
    <source>
        <dbReference type="ARBA" id="ARBA00047720"/>
    </source>
</evidence>
<evidence type="ECO:0000259" key="9">
    <source>
        <dbReference type="Pfam" id="PF01979"/>
    </source>
</evidence>
<dbReference type="InterPro" id="IPR026912">
    <property type="entry name" value="Adenine_deam_C"/>
</dbReference>
<dbReference type="SUPFAM" id="SSF51556">
    <property type="entry name" value="Metallo-dependent hydrolases"/>
    <property type="match status" value="1"/>
</dbReference>
<evidence type="ECO:0000256" key="3">
    <source>
        <dbReference type="ARBA" id="ARBA00012782"/>
    </source>
</evidence>
<comment type="cofactor">
    <cofactor evidence="1 8">
        <name>Mn(2+)</name>
        <dbReference type="ChEBI" id="CHEBI:29035"/>
    </cofactor>
</comment>
<comment type="caution">
    <text evidence="11">The sequence shown here is derived from an EMBL/GenBank/DDBJ whole genome shotgun (WGS) entry which is preliminary data.</text>
</comment>
<dbReference type="InterPro" id="IPR006680">
    <property type="entry name" value="Amidohydro-rel"/>
</dbReference>
<dbReference type="GO" id="GO:0006146">
    <property type="term" value="P:adenine catabolic process"/>
    <property type="evidence" value="ECO:0007669"/>
    <property type="project" value="InterPro"/>
</dbReference>
<keyword evidence="12" id="KW-1185">Reference proteome</keyword>
<evidence type="ECO:0000313" key="12">
    <source>
        <dbReference type="Proteomes" id="UP000031972"/>
    </source>
</evidence>
<dbReference type="Gene3D" id="3.20.20.140">
    <property type="entry name" value="Metal-dependent hydrolases"/>
    <property type="match status" value="1"/>
</dbReference>
<dbReference type="HAMAP" id="MF_01518">
    <property type="entry name" value="Adenine_deamin"/>
    <property type="match status" value="1"/>
</dbReference>
<organism evidence="11 12">
    <name type="scientific">Jeotgalibacillus campisalis</name>
    <dbReference type="NCBI Taxonomy" id="220754"/>
    <lineage>
        <taxon>Bacteria</taxon>
        <taxon>Bacillati</taxon>
        <taxon>Bacillota</taxon>
        <taxon>Bacilli</taxon>
        <taxon>Bacillales</taxon>
        <taxon>Caryophanaceae</taxon>
        <taxon>Jeotgalibacillus</taxon>
    </lineage>
</organism>
<protein>
    <recommendedName>
        <fullName evidence="7 8">Adenine deaminase</fullName>
        <shortName evidence="8">Adenase</shortName>
        <shortName evidence="8">Adenine aminase</shortName>
        <ecNumber evidence="3 8">3.5.4.2</ecNumber>
    </recommendedName>
</protein>
<dbReference type="RefSeq" id="WP_052477030.1">
    <property type="nucleotide sequence ID" value="NZ_JXRR01000015.1"/>
</dbReference>
<name>A0A0C2VDU2_9BACL</name>
<evidence type="ECO:0000256" key="4">
    <source>
        <dbReference type="ARBA" id="ARBA00022801"/>
    </source>
</evidence>
<keyword evidence="4 8" id="KW-0378">Hydrolase</keyword>
<comment type="catalytic activity">
    <reaction evidence="6 8">
        <text>adenine + H2O + H(+) = hypoxanthine + NH4(+)</text>
        <dbReference type="Rhea" id="RHEA:23688"/>
        <dbReference type="ChEBI" id="CHEBI:15377"/>
        <dbReference type="ChEBI" id="CHEBI:15378"/>
        <dbReference type="ChEBI" id="CHEBI:16708"/>
        <dbReference type="ChEBI" id="CHEBI:17368"/>
        <dbReference type="ChEBI" id="CHEBI:28938"/>
        <dbReference type="EC" id="3.5.4.2"/>
    </reaction>
</comment>
<feature type="domain" description="Adenine deaminase C-terminal" evidence="10">
    <location>
        <begin position="411"/>
        <end position="578"/>
    </location>
</feature>
<dbReference type="OrthoDB" id="9775607at2"/>
<dbReference type="Pfam" id="PF13382">
    <property type="entry name" value="Adenine_deam_C"/>
    <property type="match status" value="1"/>
</dbReference>
<sequence>MQKRSIPSMEDLTKRIEVSQYRRPADLVIKNGRIINVFTREISTGDIAIYNGTIAAVGEGYEGVKTIDAHGLYVSPGFIDGHIHIESTTLTPSEFAKVILPHGVTTIITDPHEIANVLGIKGIQYMLQNSEDLPLDLFFVLPSSVPATSFEHAGALLNAESLKPFYDHPRVLGLAEVMDYPAVINTHEDMIQKIYDAHSQTGIIDGHLAGLSVNEINGYLAAGIRNDHECTTPEEALERIRLGMRVMIRQGSGSKNLPALIEAVTEQNAHRFSFCTDDKHIDELIHEGSVNHCVKEAIKLGLDPLLAYQMATLNAAQCYELHDRGAISPGMKADLILLSDLEEVDIVTVIQNGEIVTNGSQLINEWPYKGEGQDGCTNTVQLKPLTKEAIRVKPKHETANIIEIIPGQIKTLHAKEKVDLDPDGFFDPALTKNLQKLIVTERHQALGTVGTAIVRGFDLAPNSAIASTVSHDSHNLIAAGTSDEAILQAVDWLEQHQGGLVVIKDGTILAEMELRLGGLMSIKNVEDAHHDMQSILDGLNQVSPDASFNLLSILSFLALPVIPSLKLTDTGLFDVLSFTHIDV</sequence>
<dbReference type="EC" id="3.5.4.2" evidence="3 8"/>